<dbReference type="Proteomes" id="UP000001625">
    <property type="component" value="Chromosome"/>
</dbReference>
<proteinExistence type="predicted"/>
<dbReference type="AlphaFoldDB" id="D5CPF1"/>
<accession>D5CPF1</accession>
<evidence type="ECO:0000256" key="1">
    <source>
        <dbReference type="SAM" id="MobiDB-lite"/>
    </source>
</evidence>
<name>D5CPF1_SIDLE</name>
<dbReference type="STRING" id="580332.Slit_0854"/>
<organism evidence="2 3">
    <name type="scientific">Sideroxydans lithotrophicus (strain ES-1)</name>
    <dbReference type="NCBI Taxonomy" id="580332"/>
    <lineage>
        <taxon>Bacteria</taxon>
        <taxon>Pseudomonadati</taxon>
        <taxon>Pseudomonadota</taxon>
        <taxon>Betaproteobacteria</taxon>
        <taxon>Nitrosomonadales</taxon>
        <taxon>Gallionellaceae</taxon>
        <taxon>Sideroxydans</taxon>
    </lineage>
</organism>
<evidence type="ECO:0000313" key="2">
    <source>
        <dbReference type="EMBL" id="ADE11092.1"/>
    </source>
</evidence>
<dbReference type="Pfam" id="PF19653">
    <property type="entry name" value="DUF6156"/>
    <property type="match status" value="1"/>
</dbReference>
<dbReference type="eggNOG" id="COG3209">
    <property type="taxonomic scope" value="Bacteria"/>
</dbReference>
<dbReference type="HOGENOM" id="CLU_1795184_0_0_4"/>
<dbReference type="InterPro" id="IPR046154">
    <property type="entry name" value="DUF6156"/>
</dbReference>
<evidence type="ECO:0000313" key="3">
    <source>
        <dbReference type="Proteomes" id="UP000001625"/>
    </source>
</evidence>
<protein>
    <submittedName>
        <fullName evidence="2">Uncharacterized protein</fullName>
    </submittedName>
</protein>
<sequence>MGTKSKYSDSNSKVKQCGDEQTTKTVQEARQGVSEEANAVSLKKWDRNENRGKLRFFVTYTGVKLPFKLVNELQASEVENRNTYFQGYFDENDRLTGFDKLAYGEIELAHRYTYHGNGKLSAAEITDIDGETTMLIFDTEGSPA</sequence>
<reference evidence="2 3" key="1">
    <citation type="submission" date="2010-03" db="EMBL/GenBank/DDBJ databases">
        <title>Complete sequence of Sideroxydans lithotrophicus ES-1.</title>
        <authorList>
            <consortium name="US DOE Joint Genome Institute"/>
            <person name="Lucas S."/>
            <person name="Copeland A."/>
            <person name="Lapidus A."/>
            <person name="Cheng J.-F."/>
            <person name="Bruce D."/>
            <person name="Goodwin L."/>
            <person name="Pitluck S."/>
            <person name="Munk A.C."/>
            <person name="Detter J.C."/>
            <person name="Han C."/>
            <person name="Tapia R."/>
            <person name="Larimer F."/>
            <person name="Land M."/>
            <person name="Hauser L."/>
            <person name="Kyrpides N."/>
            <person name="Ivanova N."/>
            <person name="Emerson D."/>
            <person name="Woyke T."/>
        </authorList>
    </citation>
    <scope>NUCLEOTIDE SEQUENCE [LARGE SCALE GENOMIC DNA]</scope>
    <source>
        <strain evidence="2 3">ES-1</strain>
    </source>
</reference>
<feature type="region of interest" description="Disordered" evidence="1">
    <location>
        <begin position="1"/>
        <end position="33"/>
    </location>
</feature>
<dbReference type="KEGG" id="slt:Slit_0854"/>
<gene>
    <name evidence="2" type="ordered locus">Slit_0854</name>
</gene>
<keyword evidence="3" id="KW-1185">Reference proteome</keyword>
<dbReference type="EMBL" id="CP001965">
    <property type="protein sequence ID" value="ADE11092.1"/>
    <property type="molecule type" value="Genomic_DNA"/>
</dbReference>